<dbReference type="EMBL" id="CP011797">
    <property type="protein sequence ID" value="ATX76095.1"/>
    <property type="molecule type" value="Genomic_DNA"/>
</dbReference>
<dbReference type="Pfam" id="PF08007">
    <property type="entry name" value="JmjC_2"/>
    <property type="match status" value="1"/>
</dbReference>
<keyword evidence="2" id="KW-0479">Metal-binding</keyword>
<protein>
    <submittedName>
        <fullName evidence="5">Cupin-like domain protein, JmjC-type</fullName>
    </submittedName>
</protein>
<dbReference type="PANTHER" id="PTHR13096">
    <property type="entry name" value="MINA53 MYC INDUCED NUCLEAR ANTIGEN"/>
    <property type="match status" value="1"/>
</dbReference>
<keyword evidence="6" id="KW-1185">Reference proteome</keyword>
<keyword evidence="3" id="KW-0408">Iron</keyword>
<evidence type="ECO:0000256" key="2">
    <source>
        <dbReference type="ARBA" id="ARBA00022723"/>
    </source>
</evidence>
<evidence type="ECO:0000256" key="1">
    <source>
        <dbReference type="ARBA" id="ARBA00001954"/>
    </source>
</evidence>
<dbReference type="Gene3D" id="2.60.120.650">
    <property type="entry name" value="Cupin"/>
    <property type="match status" value="1"/>
</dbReference>
<proteinExistence type="predicted"/>
<dbReference type="KEGG" id="rfo:REIFOR_00927"/>
<dbReference type="RefSeq" id="WP_100256464.1">
    <property type="nucleotide sequence ID" value="NZ_CP011797.1"/>
</dbReference>
<dbReference type="PANTHER" id="PTHR13096:SF8">
    <property type="entry name" value="RIBOSOMAL OXYGENASE 1"/>
    <property type="match status" value="1"/>
</dbReference>
<name>A0A2K8KMN5_9GAMM</name>
<dbReference type="OrthoDB" id="479699at2"/>
<dbReference type="GO" id="GO:0046872">
    <property type="term" value="F:metal ion binding"/>
    <property type="evidence" value="ECO:0007669"/>
    <property type="project" value="UniProtKB-KW"/>
</dbReference>
<sequence length="395" mass="44362">MTNAPNPLGIPDITSFLQQVFGQVAFCFPTQKSNLVPALQASFSLADICWLNQHQWGDIRLAKFDSADARFADQAPTADLLRQAFEQGHTLLVDNLQTKNGLFATLCRQLSRQFACPTRCLAHWSPSYSEGQALQYDDQDAFVVQVSGSNNWQVDFNSEFRPFGGEAYQSTRVEQCKTLKQLKLAVGDILYLPRGSCYKAATGSEQSLHFTFSICSLRLRDLLLELLAPTRPDLDSLRPALRAEDFSPAQGENARAGLLGYLDALTSRLRSEPGLVDDALLAVHKNFASQLAPLNLQLDRQLHRGDPVLTLDTRLIVNPEQYFVFDESALRVYFSGGDIRLSAGYRWVFDLLRLTEGFSPQEIISQYQRSDREVELDAFAQLLAKDLLWLDRKTS</sequence>
<dbReference type="Proteomes" id="UP000229757">
    <property type="component" value="Chromosome"/>
</dbReference>
<organism evidence="5 6">
    <name type="scientific">Reinekea forsetii</name>
    <dbReference type="NCBI Taxonomy" id="1336806"/>
    <lineage>
        <taxon>Bacteria</taxon>
        <taxon>Pseudomonadati</taxon>
        <taxon>Pseudomonadota</taxon>
        <taxon>Gammaproteobacteria</taxon>
        <taxon>Oceanospirillales</taxon>
        <taxon>Saccharospirillaceae</taxon>
        <taxon>Reinekea</taxon>
    </lineage>
</organism>
<evidence type="ECO:0000256" key="3">
    <source>
        <dbReference type="ARBA" id="ARBA00023004"/>
    </source>
</evidence>
<comment type="cofactor">
    <cofactor evidence="1">
        <name>Fe(2+)</name>
        <dbReference type="ChEBI" id="CHEBI:29033"/>
    </cofactor>
</comment>
<dbReference type="InterPro" id="IPR039994">
    <property type="entry name" value="NO66-like"/>
</dbReference>
<accession>A0A2K8KMN5</accession>
<evidence type="ECO:0000259" key="4">
    <source>
        <dbReference type="Pfam" id="PF08007"/>
    </source>
</evidence>
<evidence type="ECO:0000313" key="5">
    <source>
        <dbReference type="EMBL" id="ATX76095.1"/>
    </source>
</evidence>
<feature type="domain" description="JmjC" evidence="4">
    <location>
        <begin position="106"/>
        <end position="216"/>
    </location>
</feature>
<reference evidence="5 6" key="1">
    <citation type="journal article" date="2017" name="Environ. Microbiol.">
        <title>Genomic and physiological analyses of 'Reinekea forsetii' reveal a versatile opportunistic lifestyle during spring algae blooms.</title>
        <authorList>
            <person name="Avci B."/>
            <person name="Hahnke R.L."/>
            <person name="Chafee M."/>
            <person name="Fischer T."/>
            <person name="Gruber-Vodicka H."/>
            <person name="Tegetmeyer H.E."/>
            <person name="Harder J."/>
            <person name="Fuchs B.M."/>
            <person name="Amann R.I."/>
            <person name="Teeling H."/>
        </authorList>
    </citation>
    <scope>NUCLEOTIDE SEQUENCE [LARGE SCALE GENOMIC DNA]</scope>
    <source>
        <strain evidence="5 6">Hel1_31_D35</strain>
    </source>
</reference>
<dbReference type="InterPro" id="IPR003347">
    <property type="entry name" value="JmjC_dom"/>
</dbReference>
<gene>
    <name evidence="5" type="ORF">REIFOR_00927</name>
</gene>
<dbReference type="AlphaFoldDB" id="A0A2K8KMN5"/>
<evidence type="ECO:0000313" key="6">
    <source>
        <dbReference type="Proteomes" id="UP000229757"/>
    </source>
</evidence>
<dbReference type="SUPFAM" id="SSF51197">
    <property type="entry name" value="Clavaminate synthase-like"/>
    <property type="match status" value="1"/>
</dbReference>